<dbReference type="AlphaFoldDB" id="A0A4Q2IV24"/>
<evidence type="ECO:0000313" key="1">
    <source>
        <dbReference type="EMBL" id="RXZ32039.1"/>
    </source>
</evidence>
<dbReference type="Proteomes" id="UP000292347">
    <property type="component" value="Unassembled WGS sequence"/>
</dbReference>
<dbReference type="PROSITE" id="PS50995">
    <property type="entry name" value="HTH_MARR_2"/>
    <property type="match status" value="1"/>
</dbReference>
<dbReference type="GO" id="GO:0006950">
    <property type="term" value="P:response to stress"/>
    <property type="evidence" value="ECO:0007669"/>
    <property type="project" value="TreeGrafter"/>
</dbReference>
<dbReference type="SMART" id="SM00347">
    <property type="entry name" value="HTH_MARR"/>
    <property type="match status" value="1"/>
</dbReference>
<protein>
    <submittedName>
        <fullName evidence="1">MarR family transcriptional regulator</fullName>
    </submittedName>
</protein>
<proteinExistence type="predicted"/>
<sequence>MEERRIATPGTPPDAELELGRLGEFVGFRLRRIQNQLSREFAQVTGRYQLRQGLFSALAIISANPGLSQVMLAREVGLDKSMAVMMVDDLERRGWAERRRSTVDRRRHALYTTEAGEAWLAEMFAALEVVEHDVLDALGKDDLRVLNAILDRVYTACFRG</sequence>
<dbReference type="PRINTS" id="PR00598">
    <property type="entry name" value="HTHMARR"/>
</dbReference>
<reference evidence="1 2" key="1">
    <citation type="submission" date="2019-01" db="EMBL/GenBank/DDBJ databases">
        <title>Sphingomonas mucosissima sp. nov. and Sphingomonas desiccabilis sp. nov., from biological soil crusts in the Colorado Plateau, USA.</title>
        <authorList>
            <person name="Zhu D."/>
        </authorList>
    </citation>
    <scope>NUCLEOTIDE SEQUENCE [LARGE SCALE GENOMIC DNA]</scope>
    <source>
        <strain evidence="1 2">CP1D</strain>
    </source>
</reference>
<dbReference type="InterPro" id="IPR039422">
    <property type="entry name" value="MarR/SlyA-like"/>
</dbReference>
<accession>A0A4Q2IV24</accession>
<gene>
    <name evidence="1" type="ORF">EO081_12735</name>
</gene>
<dbReference type="InterPro" id="IPR036390">
    <property type="entry name" value="WH_DNA-bd_sf"/>
</dbReference>
<dbReference type="PANTHER" id="PTHR33164">
    <property type="entry name" value="TRANSCRIPTIONAL REGULATOR, MARR FAMILY"/>
    <property type="match status" value="1"/>
</dbReference>
<dbReference type="GO" id="GO:0003700">
    <property type="term" value="F:DNA-binding transcription factor activity"/>
    <property type="evidence" value="ECO:0007669"/>
    <property type="project" value="InterPro"/>
</dbReference>
<dbReference type="InterPro" id="IPR000835">
    <property type="entry name" value="HTH_MarR-typ"/>
</dbReference>
<dbReference type="SUPFAM" id="SSF46785">
    <property type="entry name" value="Winged helix' DNA-binding domain"/>
    <property type="match status" value="1"/>
</dbReference>
<dbReference type="RefSeq" id="WP_129342253.1">
    <property type="nucleotide sequence ID" value="NZ_JACIDD010000002.1"/>
</dbReference>
<evidence type="ECO:0000313" key="2">
    <source>
        <dbReference type="Proteomes" id="UP000292347"/>
    </source>
</evidence>
<comment type="caution">
    <text evidence="1">The sequence shown here is derived from an EMBL/GenBank/DDBJ whole genome shotgun (WGS) entry which is preliminary data.</text>
</comment>
<dbReference type="EMBL" id="SDPT01000002">
    <property type="protein sequence ID" value="RXZ32039.1"/>
    <property type="molecule type" value="Genomic_DNA"/>
</dbReference>
<dbReference type="Gene3D" id="1.10.10.10">
    <property type="entry name" value="Winged helix-like DNA-binding domain superfamily/Winged helix DNA-binding domain"/>
    <property type="match status" value="1"/>
</dbReference>
<dbReference type="InterPro" id="IPR036388">
    <property type="entry name" value="WH-like_DNA-bd_sf"/>
</dbReference>
<dbReference type="PANTHER" id="PTHR33164:SF89">
    <property type="entry name" value="MARR FAMILY REGULATORY PROTEIN"/>
    <property type="match status" value="1"/>
</dbReference>
<name>A0A4Q2IV24_9SPHN</name>
<dbReference type="OrthoDB" id="8228089at2"/>
<keyword evidence="2" id="KW-1185">Reference proteome</keyword>
<organism evidence="1 2">
    <name type="scientific">Sphingomonas desiccabilis</name>
    <dbReference type="NCBI Taxonomy" id="429134"/>
    <lineage>
        <taxon>Bacteria</taxon>
        <taxon>Pseudomonadati</taxon>
        <taxon>Pseudomonadota</taxon>
        <taxon>Alphaproteobacteria</taxon>
        <taxon>Sphingomonadales</taxon>
        <taxon>Sphingomonadaceae</taxon>
        <taxon>Sphingomonas</taxon>
    </lineage>
</organism>
<dbReference type="Pfam" id="PF01047">
    <property type="entry name" value="MarR"/>
    <property type="match status" value="1"/>
</dbReference>